<evidence type="ECO:0000256" key="5">
    <source>
        <dbReference type="ARBA" id="ARBA00023077"/>
    </source>
</evidence>
<evidence type="ECO:0000256" key="2">
    <source>
        <dbReference type="ARBA" id="ARBA00022448"/>
    </source>
</evidence>
<evidence type="ECO:0000259" key="11">
    <source>
        <dbReference type="Pfam" id="PF00593"/>
    </source>
</evidence>
<dbReference type="Pfam" id="PF00593">
    <property type="entry name" value="TonB_dep_Rec_b-barrel"/>
    <property type="match status" value="1"/>
</dbReference>
<evidence type="ECO:0000256" key="9">
    <source>
        <dbReference type="RuleBase" id="RU003357"/>
    </source>
</evidence>
<keyword evidence="2 8" id="KW-0813">Transport</keyword>
<dbReference type="EMBL" id="JACIDX010000021">
    <property type="protein sequence ID" value="MBB3957271.1"/>
    <property type="molecule type" value="Genomic_DNA"/>
</dbReference>
<dbReference type="InterPro" id="IPR037066">
    <property type="entry name" value="Plug_dom_sf"/>
</dbReference>
<feature type="domain" description="TonB-dependent receptor plug" evidence="12">
    <location>
        <begin position="65"/>
        <end position="176"/>
    </location>
</feature>
<evidence type="ECO:0000259" key="12">
    <source>
        <dbReference type="Pfam" id="PF07715"/>
    </source>
</evidence>
<keyword evidence="3 8" id="KW-1134">Transmembrane beta strand</keyword>
<name>A0A7W6CIP2_9SPHN</name>
<feature type="chain" id="PRO_5031348860" evidence="10">
    <location>
        <begin position="26"/>
        <end position="882"/>
    </location>
</feature>
<evidence type="ECO:0000256" key="10">
    <source>
        <dbReference type="SAM" id="SignalP"/>
    </source>
</evidence>
<evidence type="ECO:0000313" key="14">
    <source>
        <dbReference type="Proteomes" id="UP000548867"/>
    </source>
</evidence>
<reference evidence="13 14" key="1">
    <citation type="submission" date="2020-08" db="EMBL/GenBank/DDBJ databases">
        <title>Genomic Encyclopedia of Type Strains, Phase IV (KMG-IV): sequencing the most valuable type-strain genomes for metagenomic binning, comparative biology and taxonomic classification.</title>
        <authorList>
            <person name="Goeker M."/>
        </authorList>
    </citation>
    <scope>NUCLEOTIDE SEQUENCE [LARGE SCALE GENOMIC DNA]</scope>
    <source>
        <strain evidence="13 14">DSM 27057</strain>
    </source>
</reference>
<dbReference type="Gene3D" id="2.40.170.20">
    <property type="entry name" value="TonB-dependent receptor, beta-barrel domain"/>
    <property type="match status" value="1"/>
</dbReference>
<comment type="subcellular location">
    <subcellularLocation>
        <location evidence="1 8">Cell outer membrane</location>
        <topology evidence="1 8">Multi-pass membrane protein</topology>
    </subcellularLocation>
</comment>
<evidence type="ECO:0000313" key="13">
    <source>
        <dbReference type="EMBL" id="MBB3957271.1"/>
    </source>
</evidence>
<keyword evidence="7 8" id="KW-0998">Cell outer membrane</keyword>
<keyword evidence="10" id="KW-0732">Signal</keyword>
<feature type="signal peptide" evidence="10">
    <location>
        <begin position="1"/>
        <end position="25"/>
    </location>
</feature>
<dbReference type="InterPro" id="IPR039426">
    <property type="entry name" value="TonB-dep_rcpt-like"/>
</dbReference>
<dbReference type="RefSeq" id="WP_183628419.1">
    <property type="nucleotide sequence ID" value="NZ_JACIDX010000021.1"/>
</dbReference>
<keyword evidence="13" id="KW-0675">Receptor</keyword>
<dbReference type="AlphaFoldDB" id="A0A7W6CIP2"/>
<dbReference type="GO" id="GO:0009279">
    <property type="term" value="C:cell outer membrane"/>
    <property type="evidence" value="ECO:0007669"/>
    <property type="project" value="UniProtKB-SubCell"/>
</dbReference>
<evidence type="ECO:0000256" key="6">
    <source>
        <dbReference type="ARBA" id="ARBA00023136"/>
    </source>
</evidence>
<evidence type="ECO:0000256" key="4">
    <source>
        <dbReference type="ARBA" id="ARBA00022692"/>
    </source>
</evidence>
<keyword evidence="5 9" id="KW-0798">TonB box</keyword>
<evidence type="ECO:0000256" key="1">
    <source>
        <dbReference type="ARBA" id="ARBA00004571"/>
    </source>
</evidence>
<evidence type="ECO:0000256" key="7">
    <source>
        <dbReference type="ARBA" id="ARBA00023237"/>
    </source>
</evidence>
<dbReference type="Gene3D" id="2.170.130.10">
    <property type="entry name" value="TonB-dependent receptor, plug domain"/>
    <property type="match status" value="1"/>
</dbReference>
<dbReference type="PANTHER" id="PTHR40980:SF4">
    <property type="entry name" value="TONB-DEPENDENT RECEPTOR-LIKE BETA-BARREL DOMAIN-CONTAINING PROTEIN"/>
    <property type="match status" value="1"/>
</dbReference>
<sequence length="882" mass="94830">MIRTFKGALLLGAGLPIIGAIPAHAEPAAWPAGATATGDSAAGAAISDIVVTGTRASMQKGIAVKRQATVIVDSVSSSEIGQLPDFNAGDALRRVTGVNTLLYQGEPRFVIIRGFSQGYNDILVDGFGLASTDVNMGTTNTNGRQISMEVLPANIASHIDIIKSASPENEAGFVGGLANFVTPSAFDFAKPTLSASLKGGQALDSKSNGGNHFVGEAQMSGATRFGSDRQFGLYLSGTYWRRQINVAQQEAGGTQNWYTAAGAATTPYGGNTYPVPSQRLYYNYQNERQRAGIEGRLDWAGDHGLSAFLTGYYFDQKEDSSRNTLNAAVQSSTTDTNQTATTGTLSNLTQTVMLGRYHWRRHVYGVYGRGKAELGDGWLADFGASWSHGYVSNPQTADSFAQTRMAFNYDIGGAVPVFTPVSAANANNLSLYPATTRVEETYGLNSNRYDFQANLGRNAGAKDIGFGVKAGARLMITRQNYGYNGTTYTGMAYTLANVSNGTICGYQCDSPIPLINPSSLDTAFAGSTGITATPNTVSNAGGTYSLKEQIWAGYLQGQYRSDRLFIQGGVRLEATNFHSASTQATNGIYAPISATRNTTNLLPSLNVIWNDSDAGKLRFAISMTLGRPSYGGMALHGGTLSTTSATPTLATGNPDLKARRAINLDLGHEWYFDGGKGMLAINGFYKWIKDEIYSFGAYQTIDGVAAPVLVTQFRNASGLTRAYGLEASLSHDLGFIAPALDGFGFNANLTLARAHMPITLSDGSVRILDSLPQQPGRIVNASLYYDKGKMHGRIAWNYLGRLWDDRFPNFTPTGFYANRIQQPTNNVDLQMSYDLTSNISVSLDIQNVTAQGMTYRYGYNQEMFQSTWKLPTQILFGAKVKL</sequence>
<dbReference type="InterPro" id="IPR012910">
    <property type="entry name" value="Plug_dom"/>
</dbReference>
<evidence type="ECO:0000256" key="3">
    <source>
        <dbReference type="ARBA" id="ARBA00022452"/>
    </source>
</evidence>
<comment type="caution">
    <text evidence="13">The sequence shown here is derived from an EMBL/GenBank/DDBJ whole genome shotgun (WGS) entry which is preliminary data.</text>
</comment>
<dbReference type="PROSITE" id="PS52016">
    <property type="entry name" value="TONB_DEPENDENT_REC_3"/>
    <property type="match status" value="1"/>
</dbReference>
<comment type="similarity">
    <text evidence="8 9">Belongs to the TonB-dependent receptor family.</text>
</comment>
<evidence type="ECO:0000256" key="8">
    <source>
        <dbReference type="PROSITE-ProRule" id="PRU01360"/>
    </source>
</evidence>
<accession>A0A7W6CIP2</accession>
<proteinExistence type="inferred from homology"/>
<dbReference type="Proteomes" id="UP000548867">
    <property type="component" value="Unassembled WGS sequence"/>
</dbReference>
<protein>
    <submittedName>
        <fullName evidence="13">TonB-dependent receptor</fullName>
    </submittedName>
</protein>
<keyword evidence="6 8" id="KW-0472">Membrane</keyword>
<dbReference type="InterPro" id="IPR010104">
    <property type="entry name" value="TonB_rcpt_bac"/>
</dbReference>
<dbReference type="InterPro" id="IPR036942">
    <property type="entry name" value="Beta-barrel_TonB_sf"/>
</dbReference>
<dbReference type="Pfam" id="PF07715">
    <property type="entry name" value="Plug"/>
    <property type="match status" value="1"/>
</dbReference>
<dbReference type="SUPFAM" id="SSF56935">
    <property type="entry name" value="Porins"/>
    <property type="match status" value="1"/>
</dbReference>
<dbReference type="PANTHER" id="PTHR40980">
    <property type="entry name" value="PLUG DOMAIN-CONTAINING PROTEIN"/>
    <property type="match status" value="1"/>
</dbReference>
<organism evidence="13 14">
    <name type="scientific">Novosphingobium sediminicola</name>
    <dbReference type="NCBI Taxonomy" id="563162"/>
    <lineage>
        <taxon>Bacteria</taxon>
        <taxon>Pseudomonadati</taxon>
        <taxon>Pseudomonadota</taxon>
        <taxon>Alphaproteobacteria</taxon>
        <taxon>Sphingomonadales</taxon>
        <taxon>Sphingomonadaceae</taxon>
        <taxon>Novosphingobium</taxon>
    </lineage>
</organism>
<keyword evidence="14" id="KW-1185">Reference proteome</keyword>
<dbReference type="NCBIfam" id="TIGR01782">
    <property type="entry name" value="TonB-Xanth-Caul"/>
    <property type="match status" value="1"/>
</dbReference>
<gene>
    <name evidence="13" type="ORF">GGR38_004245</name>
</gene>
<feature type="domain" description="TonB-dependent receptor-like beta-barrel" evidence="11">
    <location>
        <begin position="417"/>
        <end position="848"/>
    </location>
</feature>
<dbReference type="InterPro" id="IPR000531">
    <property type="entry name" value="Beta-barrel_TonB"/>
</dbReference>
<keyword evidence="4 8" id="KW-0812">Transmembrane</keyword>